<dbReference type="InterPro" id="IPR028082">
    <property type="entry name" value="Peripla_BP_I"/>
</dbReference>
<dbReference type="AlphaFoldDB" id="A0A1S6QIX4"/>
<evidence type="ECO:0000313" key="5">
    <source>
        <dbReference type="EMBL" id="AQW21555.1"/>
    </source>
</evidence>
<feature type="domain" description="Leucine-binding protein" evidence="4">
    <location>
        <begin position="40"/>
        <end position="388"/>
    </location>
</feature>
<dbReference type="RefSeq" id="WP_035168092.1">
    <property type="nucleotide sequence ID" value="NZ_CP018906.1"/>
</dbReference>
<comment type="similarity">
    <text evidence="1">Belongs to the leucine-binding protein family.</text>
</comment>
<dbReference type="Pfam" id="PF13458">
    <property type="entry name" value="Peripla_BP_6"/>
    <property type="match status" value="1"/>
</dbReference>
<evidence type="ECO:0000259" key="4">
    <source>
        <dbReference type="Pfam" id="PF13458"/>
    </source>
</evidence>
<proteinExistence type="inferred from homology"/>
<dbReference type="CDD" id="cd06347">
    <property type="entry name" value="PBP1_ABC_LivK_ligand_binding-like"/>
    <property type="match status" value="1"/>
</dbReference>
<dbReference type="EMBL" id="CP018906">
    <property type="protein sequence ID" value="AQW21555.1"/>
    <property type="molecule type" value="Genomic_DNA"/>
</dbReference>
<dbReference type="KEGG" id="lcu:PL11_006220"/>
<keyword evidence="6" id="KW-1185">Reference proteome</keyword>
<feature type="chain" id="PRO_5038611360" evidence="3">
    <location>
        <begin position="23"/>
        <end position="397"/>
    </location>
</feature>
<accession>A0A1S6QIX4</accession>
<dbReference type="InterPro" id="IPR051010">
    <property type="entry name" value="BCAA_transport"/>
</dbReference>
<dbReference type="PANTHER" id="PTHR30483">
    <property type="entry name" value="LEUCINE-SPECIFIC-BINDING PROTEIN"/>
    <property type="match status" value="1"/>
</dbReference>
<evidence type="ECO:0000256" key="3">
    <source>
        <dbReference type="SAM" id="SignalP"/>
    </source>
</evidence>
<dbReference type="SUPFAM" id="SSF53822">
    <property type="entry name" value="Periplasmic binding protein-like I"/>
    <property type="match status" value="1"/>
</dbReference>
<organism evidence="5 6">
    <name type="scientific">Lentilactobacillus curieae</name>
    <dbReference type="NCBI Taxonomy" id="1138822"/>
    <lineage>
        <taxon>Bacteria</taxon>
        <taxon>Bacillati</taxon>
        <taxon>Bacillota</taxon>
        <taxon>Bacilli</taxon>
        <taxon>Lactobacillales</taxon>
        <taxon>Lactobacillaceae</taxon>
        <taxon>Lentilactobacillus</taxon>
    </lineage>
</organism>
<keyword evidence="2 3" id="KW-0732">Signal</keyword>
<dbReference type="PANTHER" id="PTHR30483:SF6">
    <property type="entry name" value="PERIPLASMIC BINDING PROTEIN OF ABC TRANSPORTER FOR NATURAL AMINO ACIDS"/>
    <property type="match status" value="1"/>
</dbReference>
<dbReference type="eggNOG" id="COG0683">
    <property type="taxonomic scope" value="Bacteria"/>
</dbReference>
<evidence type="ECO:0000256" key="1">
    <source>
        <dbReference type="ARBA" id="ARBA00010062"/>
    </source>
</evidence>
<dbReference type="Gene3D" id="3.40.50.2300">
    <property type="match status" value="2"/>
</dbReference>
<feature type="signal peptide" evidence="3">
    <location>
        <begin position="1"/>
        <end position="22"/>
    </location>
</feature>
<gene>
    <name evidence="5" type="ORF">PL11_006220</name>
</gene>
<reference evidence="5 6" key="1">
    <citation type="journal article" date="2015" name="Genome Announc.">
        <title>Genome Sequence of Lactobacillus curieae CCTCC M 2011381T, a Novel Producer of Gamma-aminobutyric Acid.</title>
        <authorList>
            <person name="Wang Y."/>
            <person name="Wang Y."/>
            <person name="Lang C."/>
            <person name="Wei D."/>
            <person name="Xu P."/>
            <person name="Xie J."/>
        </authorList>
    </citation>
    <scope>NUCLEOTIDE SEQUENCE [LARGE SCALE GENOMIC DNA]</scope>
    <source>
        <strain evidence="5 6">CCTCC M 2011381</strain>
    </source>
</reference>
<sequence>MKSTYKKIAYIISMAFIAVIFAGCSTAKTSSKGNPQTGNTIKIGENMELSGAAGGYGNQMKQGIKMAVDEINKQGGIDVNGKKKKIDLKVKDNKTSTTTSASVAAQFVNNDKVNAIVGTATTNAGTAQIPNITKAAVPAISPSATDPNFTLQKNGQVQPYVFRACYQNNFQGGTGAKFISDTLKAKRVAVLYDNSTDYGTGLAKAFKKSFKGTIVDSQAYTEGDKDFNAILTSFKHKKMDAIYVPGYYTEVGLIVKQARQAGMNVPIVGTDGMADPKLAQIAGNKNAHNVFYTTPFSTKASTSNPVAKKFMAAYEKKYHAEAPTFSALAYDSIYMIKQAIENEKSADSTKIAEGLSKIKNFKCVTGSITVNKHHDPEKPIAIEQLTNGKVSKTYQVK</sequence>
<evidence type="ECO:0000256" key="2">
    <source>
        <dbReference type="ARBA" id="ARBA00022729"/>
    </source>
</evidence>
<dbReference type="InterPro" id="IPR028081">
    <property type="entry name" value="Leu-bd"/>
</dbReference>
<name>A0A1S6QIX4_9LACO</name>
<evidence type="ECO:0000313" key="6">
    <source>
        <dbReference type="Proteomes" id="UP000030361"/>
    </source>
</evidence>
<dbReference type="Proteomes" id="UP000030361">
    <property type="component" value="Chromosome"/>
</dbReference>
<dbReference type="OrthoDB" id="9783240at2"/>
<protein>
    <submittedName>
        <fullName evidence="5">Branched-chain amino acid ABC transporter substrate-binding protein</fullName>
    </submittedName>
</protein>
<dbReference type="PROSITE" id="PS51257">
    <property type="entry name" value="PROKAR_LIPOPROTEIN"/>
    <property type="match status" value="1"/>
</dbReference>